<comment type="caution">
    <text evidence="1">The sequence shown here is derived from an EMBL/GenBank/DDBJ whole genome shotgun (WGS) entry which is preliminary data.</text>
</comment>
<evidence type="ECO:0000313" key="1">
    <source>
        <dbReference type="EMBL" id="GAB78419.1"/>
    </source>
</evidence>
<dbReference type="STRING" id="100225.SAMN05421595_2686"/>
<dbReference type="Proteomes" id="UP000008495">
    <property type="component" value="Unassembled WGS sequence"/>
</dbReference>
<organism evidence="1 2">
    <name type="scientific">Austwickia chelonae NBRC 105200</name>
    <dbReference type="NCBI Taxonomy" id="1184607"/>
    <lineage>
        <taxon>Bacteria</taxon>
        <taxon>Bacillati</taxon>
        <taxon>Actinomycetota</taxon>
        <taxon>Actinomycetes</taxon>
        <taxon>Micrococcales</taxon>
        <taxon>Dermatophilaceae</taxon>
        <taxon>Austwickia</taxon>
    </lineage>
</organism>
<dbReference type="PANTHER" id="PTHR35309:SF4">
    <property type="entry name" value="TOCOPHEROL CYCLASE"/>
    <property type="match status" value="1"/>
</dbReference>
<evidence type="ECO:0008006" key="3">
    <source>
        <dbReference type="Google" id="ProtNLM"/>
    </source>
</evidence>
<dbReference type="AlphaFoldDB" id="K6VNV5"/>
<dbReference type="InterPro" id="IPR025893">
    <property type="entry name" value="Tocopherol_cyclase"/>
</dbReference>
<dbReference type="Pfam" id="PF14249">
    <property type="entry name" value="Tocopherol_cycl"/>
    <property type="match status" value="1"/>
</dbReference>
<evidence type="ECO:0000313" key="2">
    <source>
        <dbReference type="Proteomes" id="UP000008495"/>
    </source>
</evidence>
<reference evidence="1 2" key="1">
    <citation type="submission" date="2012-08" db="EMBL/GenBank/DDBJ databases">
        <title>Whole genome shotgun sequence of Austwickia chelonae NBRC 105200.</title>
        <authorList>
            <person name="Yoshida I."/>
            <person name="Hosoyama A."/>
            <person name="Tsuchikane K."/>
            <person name="Katsumata H."/>
            <person name="Ando Y."/>
            <person name="Ohji S."/>
            <person name="Hamada M."/>
            <person name="Tamura T."/>
            <person name="Yamazoe A."/>
            <person name="Yamazaki S."/>
            <person name="Fujita N."/>
        </authorList>
    </citation>
    <scope>NUCLEOTIDE SEQUENCE [LARGE SCALE GENOMIC DNA]</scope>
    <source>
        <strain evidence="1 2">NBRC 105200</strain>
    </source>
</reference>
<dbReference type="EMBL" id="BAGZ01000009">
    <property type="protein sequence ID" value="GAB78419.1"/>
    <property type="molecule type" value="Genomic_DNA"/>
</dbReference>
<protein>
    <recommendedName>
        <fullName evidence="3">Tocopherol cyclase</fullName>
    </recommendedName>
</protein>
<proteinExistence type="predicted"/>
<dbReference type="PANTHER" id="PTHR35309">
    <property type="match status" value="1"/>
</dbReference>
<gene>
    <name evidence="1" type="ORF">AUCHE_09_00250</name>
</gene>
<dbReference type="SUPFAM" id="SSF159245">
    <property type="entry name" value="AttH-like"/>
    <property type="match status" value="1"/>
</dbReference>
<sequence>MARPLKGLRARYRRTGADGPYGDPTGAHDVAMEGYFWRFTTSEAATAIVLAGINRDTTGRHWTTLGVADHPGGHLAVTAVDGGRAGPDGIDAQVCGPLLTAPDRNAHFTGTAEHVRVDMPGAHVDVRVRGLRGYPAGLRHPFGGSSIFQTVPGLNQYWHPWALGGRADGVVVVDGSEILLEDAEVYAEKNWGREGFPDSWWWGQAQGFGDGACVAFAGGQVTAGPLRTEVTAVVVALPDGQVLRVGDPVVSPVRAEITGERWRLLGRDRTWTVLVHGEGPLEQAHVLPVPLPSRRRNTAGAVEHLGARMSVSVWRRGCRVWSGTSVTAGLEHGGRARTEAELRRRGAPAGVIAAVPSRRLPATV</sequence>
<dbReference type="GO" id="GO:0009976">
    <property type="term" value="F:tocopherol cyclase activity"/>
    <property type="evidence" value="ECO:0007669"/>
    <property type="project" value="InterPro"/>
</dbReference>
<keyword evidence="2" id="KW-1185">Reference proteome</keyword>
<dbReference type="RefSeq" id="WP_006503174.1">
    <property type="nucleotide sequence ID" value="NZ_BAGZ01000009.1"/>
</dbReference>
<dbReference type="eggNOG" id="ENOG502ZAUP">
    <property type="taxonomic scope" value="Bacteria"/>
</dbReference>
<dbReference type="OrthoDB" id="9772627at2"/>
<accession>K6VNV5</accession>
<name>K6VNV5_9MICO</name>